<reference evidence="2" key="1">
    <citation type="submission" date="2023-07" db="EMBL/GenBank/DDBJ databases">
        <title>30 novel species of actinomycetes from the DSMZ collection.</title>
        <authorList>
            <person name="Nouioui I."/>
        </authorList>
    </citation>
    <scope>NUCLEOTIDE SEQUENCE [LARGE SCALE GENOMIC DNA]</scope>
    <source>
        <strain evidence="2">DSM 46792</strain>
    </source>
</reference>
<organism evidence="1 2">
    <name type="scientific">Blastococcus goldschmidtiae</name>
    <dbReference type="NCBI Taxonomy" id="3075546"/>
    <lineage>
        <taxon>Bacteria</taxon>
        <taxon>Bacillati</taxon>
        <taxon>Actinomycetota</taxon>
        <taxon>Actinomycetes</taxon>
        <taxon>Geodermatophilales</taxon>
        <taxon>Geodermatophilaceae</taxon>
        <taxon>Blastococcus</taxon>
    </lineage>
</organism>
<gene>
    <name evidence="1" type="ORF">RM425_02360</name>
</gene>
<name>A0ABU2K3J0_9ACTN</name>
<protein>
    <submittedName>
        <fullName evidence="1">Uncharacterized protein</fullName>
    </submittedName>
</protein>
<evidence type="ECO:0000313" key="1">
    <source>
        <dbReference type="EMBL" id="MDT0274734.1"/>
    </source>
</evidence>
<proteinExistence type="predicted"/>
<accession>A0ABU2K3J0</accession>
<sequence>MPVTTTPRARLAGGLLAGGLGLTALTGCSFGTENVTCTTSSCTVTLQSSDAQVELLGTTLAFTGTEDGRASLRVGSADVSCTQGEQVSAGSLDLECSSVSADGIELTASLG</sequence>
<dbReference type="RefSeq" id="WP_311343576.1">
    <property type="nucleotide sequence ID" value="NZ_JAVREI010000001.1"/>
</dbReference>
<keyword evidence="2" id="KW-1185">Reference proteome</keyword>
<dbReference type="EMBL" id="JAVREI010000001">
    <property type="protein sequence ID" value="MDT0274734.1"/>
    <property type="molecule type" value="Genomic_DNA"/>
</dbReference>
<comment type="caution">
    <text evidence="1">The sequence shown here is derived from an EMBL/GenBank/DDBJ whole genome shotgun (WGS) entry which is preliminary data.</text>
</comment>
<dbReference type="Proteomes" id="UP001183222">
    <property type="component" value="Unassembled WGS sequence"/>
</dbReference>
<evidence type="ECO:0000313" key="2">
    <source>
        <dbReference type="Proteomes" id="UP001183222"/>
    </source>
</evidence>